<dbReference type="InterPro" id="IPR003888">
    <property type="entry name" value="FYrich_N"/>
</dbReference>
<dbReference type="GO" id="GO:0003677">
    <property type="term" value="F:DNA binding"/>
    <property type="evidence" value="ECO:0007669"/>
    <property type="project" value="UniProtKB-KW"/>
</dbReference>
<dbReference type="PROSITE" id="PS01359">
    <property type="entry name" value="ZF_PHD_1"/>
    <property type="match status" value="1"/>
</dbReference>
<dbReference type="InterPro" id="IPR003889">
    <property type="entry name" value="FYrich_C"/>
</dbReference>
<dbReference type="PANTHER" id="PTHR47162:SF10">
    <property type="entry name" value="METHYL-CPG-BINDING DOMAIN-CONTAINING PROTEIN 9 ISOFORM X1"/>
    <property type="match status" value="1"/>
</dbReference>
<keyword evidence="2" id="KW-0808">Transferase</keyword>
<feature type="coiled-coil region" evidence="11">
    <location>
        <begin position="1370"/>
        <end position="1397"/>
    </location>
</feature>
<evidence type="ECO:0000259" key="13">
    <source>
        <dbReference type="PROSITE" id="PS50014"/>
    </source>
</evidence>
<dbReference type="Gene3D" id="3.30.40.10">
    <property type="entry name" value="Zinc/RING finger domain, C3HC4 (zinc finger)"/>
    <property type="match status" value="1"/>
</dbReference>
<feature type="region of interest" description="Disordered" evidence="12">
    <location>
        <begin position="1200"/>
        <end position="1225"/>
    </location>
</feature>
<dbReference type="Pfam" id="PF00628">
    <property type="entry name" value="PHD"/>
    <property type="match status" value="1"/>
</dbReference>
<name>J3LAG5_ORYBR</name>
<evidence type="ECO:0000313" key="16">
    <source>
        <dbReference type="Proteomes" id="UP000006038"/>
    </source>
</evidence>
<dbReference type="Pfam" id="PF15612">
    <property type="entry name" value="WHIM1"/>
    <property type="match status" value="1"/>
</dbReference>
<evidence type="ECO:0000313" key="15">
    <source>
        <dbReference type="EnsemblPlants" id="OB02G16320.1"/>
    </source>
</evidence>
<keyword evidence="8" id="KW-0539">Nucleus</keyword>
<dbReference type="STRING" id="4533.J3LAG5"/>
<dbReference type="SUPFAM" id="SSF57903">
    <property type="entry name" value="FYVE/PHD zinc finger"/>
    <property type="match status" value="1"/>
</dbReference>
<dbReference type="HOGENOM" id="CLU_234476_0_0_1"/>
<feature type="region of interest" description="Disordered" evidence="12">
    <location>
        <begin position="1241"/>
        <end position="1291"/>
    </location>
</feature>
<dbReference type="GO" id="GO:0008270">
    <property type="term" value="F:zinc ion binding"/>
    <property type="evidence" value="ECO:0007669"/>
    <property type="project" value="UniProtKB-KW"/>
</dbReference>
<dbReference type="PROSITE" id="PS51542">
    <property type="entry name" value="FYRN"/>
    <property type="match status" value="1"/>
</dbReference>
<evidence type="ECO:0000256" key="9">
    <source>
        <dbReference type="PROSITE-ProRule" id="PRU00035"/>
    </source>
</evidence>
<comment type="subcellular location">
    <subcellularLocation>
        <location evidence="1">Nucleus</location>
    </subcellularLocation>
</comment>
<dbReference type="SUPFAM" id="SSF47370">
    <property type="entry name" value="Bromodomain"/>
    <property type="match status" value="1"/>
</dbReference>
<dbReference type="InterPro" id="IPR019786">
    <property type="entry name" value="Zinc_finger_PHD-type_CS"/>
</dbReference>
<dbReference type="OMA" id="WTYYETE"/>
<dbReference type="InterPro" id="IPR028942">
    <property type="entry name" value="WHIM1_dom"/>
</dbReference>
<feature type="domain" description="PHD-type" evidence="14">
    <location>
        <begin position="1045"/>
        <end position="1095"/>
    </location>
</feature>
<dbReference type="eggNOG" id="ENOG502QQZG">
    <property type="taxonomic scope" value="Eukaryota"/>
</dbReference>
<evidence type="ECO:0000256" key="1">
    <source>
        <dbReference type="ARBA" id="ARBA00004123"/>
    </source>
</evidence>
<evidence type="ECO:0000256" key="10">
    <source>
        <dbReference type="PROSITE-ProRule" id="PRU00146"/>
    </source>
</evidence>
<proteinExistence type="predicted"/>
<feature type="region of interest" description="Disordered" evidence="12">
    <location>
        <begin position="1730"/>
        <end position="1763"/>
    </location>
</feature>
<feature type="compositionally biased region" description="Polar residues" evidence="12">
    <location>
        <begin position="599"/>
        <end position="615"/>
    </location>
</feature>
<dbReference type="PROSITE" id="PS50016">
    <property type="entry name" value="ZF_PHD_2"/>
    <property type="match status" value="1"/>
</dbReference>
<organism evidence="15">
    <name type="scientific">Oryza brachyantha</name>
    <name type="common">malo sina</name>
    <dbReference type="NCBI Taxonomy" id="4533"/>
    <lineage>
        <taxon>Eukaryota</taxon>
        <taxon>Viridiplantae</taxon>
        <taxon>Streptophyta</taxon>
        <taxon>Embryophyta</taxon>
        <taxon>Tracheophyta</taxon>
        <taxon>Spermatophyta</taxon>
        <taxon>Magnoliopsida</taxon>
        <taxon>Liliopsida</taxon>
        <taxon>Poales</taxon>
        <taxon>Poaceae</taxon>
        <taxon>BOP clade</taxon>
        <taxon>Oryzoideae</taxon>
        <taxon>Oryzeae</taxon>
        <taxon>Oryzinae</taxon>
        <taxon>Oryza</taxon>
    </lineage>
</organism>
<evidence type="ECO:0000256" key="5">
    <source>
        <dbReference type="ARBA" id="ARBA00022833"/>
    </source>
</evidence>
<feature type="region of interest" description="Disordered" evidence="12">
    <location>
        <begin position="590"/>
        <end position="619"/>
    </location>
</feature>
<keyword evidence="4 10" id="KW-0863">Zinc-finger</keyword>
<sequence>MEFGMSLGCGSCRVKTLWLWSSGDVHLVYQQLWICISVRTNAPDGAYLTEFTVQLPNFEGLHLKNTTLYADGNQLIPTFGLAHCLSMKQQFTSMDRDIMADGNIAQRSVHLRRKRRDLPQTSSLPKFAENHELGSANMFMDPSLYSKTMEGSSTENKSSLKPPKFLVENSNRRPHHRTVGLPVQYNDFFITSLGEIDKRPSYHNSFQIWPVGFTSYWHDRITGSLFECEVCDGGNFGPLFKVRRLSCSVFPLPDASTILSQNGTRKAEAIETNENNSLLEETANDTDDNILMLLSDSSETNQDFLSCFSNDMESKRTSLGCDDLHSSNRSVQAVPSHFGTDKIGEFTFEGTSPSSVWRMISCAMMEACEKMYKEHGHLVFFCTHGSEKHLSDNGSGCQNFGPYTPLTRFCSSYGPSIPRVIEKENDVESTYSLLKEWLYQDRIGFDLEFVQEIVESLPRSKACSNYQFLCNRAEFVSSLTVASGSLRVVHKNGQSNGDVVSYGRHGSAVTGLQDHNQASGFRIRELPLGRPISIKLPPELAGEVLQIWEFLGRFSEIIGLKEIPSYEQLEDELIDPWPICANQKEKLSNDIQHGRDHTSPMNSPANVSTSYSNGESGEAAQDKLAAQTLGRCSGVVLPGVHLTLFRVLFGELLSKVAIFVDPNIDPKESKTRRGRKRDTENSAKEFKFDMLTANKLTWPELARRYILAISSISGCMDLSDISSREGVKLFRCLQGDGGILCGALPGVAGMEKDASLLVEAENLICKSSVNEESKVFMMDHKDTDMVDSPEVPATDNKILPDWAKSLEPVRKLPTNVGTRIRKCVYESLERKPPEWARKILEHSISKEVYKGNASGPTKKAVLSVLTEACRVKVPHNPEKPRKERNTISIPEAILKKCRIALRSAISSDESKLFGNLLGTTLVNSNENEDEGILGFPGMVSRPLDFRTIDIRLAMGAYYGSWEAFLEDVQEVIHNLHTAFGDRPDVLEMVVALSESFESLYKTQVLDLVEKFDKYLSDKNAGSEMHEELHDILTASNSLPKAPWEDGVCKVCGIDRDDDSVLLCDKCDSEYHTYCLNPPLARIPEGNWYCPSCMLGQKKAHLDQGAQDVKRQQKKFVGEEAHAFQEELNKLVTAMEEKEYWDLRIQERIYLLKFLCDEMLNTALIREHLDQCSDKLGDLQQKFRSSNFELKDLKYKEEIRTSHARQSRSSKTEQHFSNISGPVENQQCTPKALDHLEEGELGNVGVNLNNPADGVRDGQLNVGRPHKSDQDISSTSMVEEHKSLGLSEQPSGMAIDQIDGDAIDEGSQTQSCEKRPLGVKSSTCDNLNLRETETSTPGRDLPDENASASFQDNLEASTTKSMEFDADNNEMDTLSDDISKLQDSISLLESQINMASSRRECLGKDSIGRLYWVIGRPGKHPWLVADGSMLISKERDISMVNSYPLSAFDCRGWNSASIFIYESDEEIQCLVDWLRDYDPREKELKDSILQWQRHLCHQSSSPLIDPPVSNFSKSEQLIDLPRTKASVLLEQKYGLQLDQDTSDLSKKRGKKVKLGSEERTYRCDCLEPIWPSRNHCLICHETYLVYTEFEGHNDGKCSKIHQSPDESKENDESKVKVPKSDMKEKDSLDRSSVIEPSSDRKFMQCPYDFEEICRKFITNDSNKETVKQIGLNGSNGVPSFVPSPAFFLEPAIVLNQNRKDGELNDWTSCLEECNAMSAQKLGQEVSKSAQICPGNMGDEKVQKSKKPTPDNTSGEEAHSTTGKPTRVLAVNGGLVPESSLRPVLGRNSHILKQQKINLLDIEATLPEEALRASKSQQIRRRSWRAFVKDADSISQMVLAANLLEGMVKAEFLKNDWWYWSSFTAAMKTSTVSSLALRIYTLDDCIIYSKDQVSNSEPADNTRSGNKGGRRRREPESSAS</sequence>
<evidence type="ECO:0000259" key="14">
    <source>
        <dbReference type="PROSITE" id="PS50016"/>
    </source>
</evidence>
<dbReference type="InterPro" id="IPR001965">
    <property type="entry name" value="Znf_PHD"/>
</dbReference>
<dbReference type="PANTHER" id="PTHR47162">
    <property type="entry name" value="OS02G0192300 PROTEIN"/>
    <property type="match status" value="1"/>
</dbReference>
<feature type="compositionally biased region" description="Polar residues" evidence="12">
    <location>
        <begin position="1892"/>
        <end position="1903"/>
    </location>
</feature>
<evidence type="ECO:0000256" key="11">
    <source>
        <dbReference type="SAM" id="Coils"/>
    </source>
</evidence>
<dbReference type="Gene3D" id="1.20.920.10">
    <property type="entry name" value="Bromodomain-like"/>
    <property type="match status" value="1"/>
</dbReference>
<dbReference type="InterPro" id="IPR001487">
    <property type="entry name" value="Bromodomain"/>
</dbReference>
<evidence type="ECO:0000256" key="2">
    <source>
        <dbReference type="ARBA" id="ARBA00022679"/>
    </source>
</evidence>
<keyword evidence="6 9" id="KW-0103">Bromodomain</keyword>
<evidence type="ECO:0000256" key="8">
    <source>
        <dbReference type="ARBA" id="ARBA00023242"/>
    </source>
</evidence>
<keyword evidence="3" id="KW-0479">Metal-binding</keyword>
<keyword evidence="16" id="KW-1185">Reference proteome</keyword>
<dbReference type="GO" id="GO:0005634">
    <property type="term" value="C:nucleus"/>
    <property type="evidence" value="ECO:0007669"/>
    <property type="project" value="UniProtKB-SubCell"/>
</dbReference>
<dbReference type="GO" id="GO:0000785">
    <property type="term" value="C:chromatin"/>
    <property type="evidence" value="ECO:0007669"/>
    <property type="project" value="UniProtKB-ARBA"/>
</dbReference>
<dbReference type="PROSITE" id="PS51543">
    <property type="entry name" value="FYRC"/>
    <property type="match status" value="1"/>
</dbReference>
<feature type="compositionally biased region" description="Polar residues" evidence="12">
    <location>
        <begin position="1214"/>
        <end position="1225"/>
    </location>
</feature>
<dbReference type="Proteomes" id="UP000006038">
    <property type="component" value="Unassembled WGS sequence"/>
</dbReference>
<dbReference type="GO" id="GO:0016740">
    <property type="term" value="F:transferase activity"/>
    <property type="evidence" value="ECO:0007669"/>
    <property type="project" value="UniProtKB-KW"/>
</dbReference>
<feature type="region of interest" description="Disordered" evidence="12">
    <location>
        <begin position="1304"/>
        <end position="1344"/>
    </location>
</feature>
<feature type="domain" description="Bromo" evidence="13">
    <location>
        <begin position="938"/>
        <end position="986"/>
    </location>
</feature>
<dbReference type="EnsemblPlants" id="OB02G16320.1">
    <property type="protein sequence ID" value="OB02G16320.1"/>
    <property type="gene ID" value="OB02G16320"/>
</dbReference>
<feature type="compositionally biased region" description="Polar residues" evidence="12">
    <location>
        <begin position="1748"/>
        <end position="1762"/>
    </location>
</feature>
<evidence type="ECO:0000256" key="3">
    <source>
        <dbReference type="ARBA" id="ARBA00022723"/>
    </source>
</evidence>
<keyword evidence="7" id="KW-0238">DNA-binding</keyword>
<dbReference type="InterPro" id="IPR013083">
    <property type="entry name" value="Znf_RING/FYVE/PHD"/>
</dbReference>
<keyword evidence="5" id="KW-0862">Zinc</keyword>
<dbReference type="CDD" id="cd15519">
    <property type="entry name" value="PHD1_Lid2p_like"/>
    <property type="match status" value="1"/>
</dbReference>
<dbReference type="PROSITE" id="PS50014">
    <property type="entry name" value="BROMODOMAIN_2"/>
    <property type="match status" value="1"/>
</dbReference>
<dbReference type="InterPro" id="IPR019787">
    <property type="entry name" value="Znf_PHD-finger"/>
</dbReference>
<dbReference type="SMART" id="SM00249">
    <property type="entry name" value="PHD"/>
    <property type="match status" value="1"/>
</dbReference>
<keyword evidence="11" id="KW-0175">Coiled coil</keyword>
<evidence type="ECO:0000256" key="4">
    <source>
        <dbReference type="ARBA" id="ARBA00022771"/>
    </source>
</evidence>
<dbReference type="InterPro" id="IPR011011">
    <property type="entry name" value="Znf_FYVE_PHD"/>
</dbReference>
<evidence type="ECO:0000256" key="6">
    <source>
        <dbReference type="ARBA" id="ARBA00023117"/>
    </source>
</evidence>
<evidence type="ECO:0008006" key="17">
    <source>
        <dbReference type="Google" id="ProtNLM"/>
    </source>
</evidence>
<feature type="region of interest" description="Disordered" evidence="12">
    <location>
        <begin position="1892"/>
        <end position="1918"/>
    </location>
</feature>
<feature type="compositionally biased region" description="Basic and acidic residues" evidence="12">
    <location>
        <begin position="1597"/>
        <end position="1628"/>
    </location>
</feature>
<accession>J3LAG5</accession>
<dbReference type="Gramene" id="OB02G16320.1">
    <property type="protein sequence ID" value="OB02G16320.1"/>
    <property type="gene ID" value="OB02G16320"/>
</dbReference>
<reference evidence="15" key="1">
    <citation type="submission" date="2013-04" db="UniProtKB">
        <authorList>
            <consortium name="EnsemblPlants"/>
        </authorList>
    </citation>
    <scope>IDENTIFICATION</scope>
</reference>
<evidence type="ECO:0000256" key="7">
    <source>
        <dbReference type="ARBA" id="ARBA00023125"/>
    </source>
</evidence>
<dbReference type="InterPro" id="IPR036427">
    <property type="entry name" value="Bromodomain-like_sf"/>
</dbReference>
<dbReference type="Gene3D" id="3.30.160.360">
    <property type="match status" value="1"/>
</dbReference>
<feature type="region of interest" description="Disordered" evidence="12">
    <location>
        <begin position="1597"/>
        <end position="1632"/>
    </location>
</feature>
<protein>
    <recommendedName>
        <fullName evidence="17">Methyl-CpG-binding domain-containing protein 9</fullName>
    </recommendedName>
</protein>
<evidence type="ECO:0000256" key="12">
    <source>
        <dbReference type="SAM" id="MobiDB-lite"/>
    </source>
</evidence>
<dbReference type="GO" id="GO:0140993">
    <property type="term" value="F:histone modifying activity"/>
    <property type="evidence" value="ECO:0007669"/>
    <property type="project" value="UniProtKB-ARBA"/>
</dbReference>